<reference evidence="1 2" key="1">
    <citation type="submission" date="2017-06" db="EMBL/GenBank/DDBJ databases">
        <authorList>
            <person name="Kim H.J."/>
            <person name="Triplett B.A."/>
        </authorList>
    </citation>
    <scope>NUCLEOTIDE SEQUENCE [LARGE SCALE GENOMIC DNA]</scope>
    <source>
        <strain evidence="1 2">DSM 43151</strain>
    </source>
</reference>
<name>A0A239C425_9ACTN</name>
<sequence>MERTLPSGSRNDWVVRAAAGSRHLPVVEMERLLSLTGV</sequence>
<keyword evidence="2" id="KW-1185">Reference proteome</keyword>
<evidence type="ECO:0000313" key="1">
    <source>
        <dbReference type="EMBL" id="SNS14662.1"/>
    </source>
</evidence>
<proteinExistence type="predicted"/>
<gene>
    <name evidence="1" type="ORF">SAMN06264365_110281</name>
</gene>
<dbReference type="AlphaFoldDB" id="A0A239C425"/>
<accession>A0A239C425</accession>
<evidence type="ECO:0000313" key="2">
    <source>
        <dbReference type="Proteomes" id="UP000198415"/>
    </source>
</evidence>
<organism evidence="1 2">
    <name type="scientific">Actinoplanes regularis</name>
    <dbReference type="NCBI Taxonomy" id="52697"/>
    <lineage>
        <taxon>Bacteria</taxon>
        <taxon>Bacillati</taxon>
        <taxon>Actinomycetota</taxon>
        <taxon>Actinomycetes</taxon>
        <taxon>Micromonosporales</taxon>
        <taxon>Micromonosporaceae</taxon>
        <taxon>Actinoplanes</taxon>
    </lineage>
</organism>
<dbReference type="Proteomes" id="UP000198415">
    <property type="component" value="Unassembled WGS sequence"/>
</dbReference>
<dbReference type="EMBL" id="FZNR01000010">
    <property type="protein sequence ID" value="SNS14662.1"/>
    <property type="molecule type" value="Genomic_DNA"/>
</dbReference>
<protein>
    <submittedName>
        <fullName evidence="1">Uncharacterized protein</fullName>
    </submittedName>
</protein>